<evidence type="ECO:0000256" key="2">
    <source>
        <dbReference type="ARBA" id="ARBA00012411"/>
    </source>
</evidence>
<dbReference type="STRING" id="6210.W6TZH3"/>
<dbReference type="SMR" id="W6TZH3"/>
<dbReference type="OMA" id="WKELIWN"/>
<dbReference type="Gene3D" id="1.10.510.10">
    <property type="entry name" value="Transferase(Phosphotransferase) domain 1"/>
    <property type="match status" value="1"/>
</dbReference>
<keyword evidence="5" id="KW-0808">Transferase</keyword>
<proteinExistence type="predicted"/>
<keyword evidence="4" id="KW-0597">Phosphoprotein</keyword>
<protein>
    <recommendedName>
        <fullName evidence="2">mitogen-activated protein kinase</fullName>
        <ecNumber evidence="2">2.7.11.24</ecNumber>
    </recommendedName>
</protein>
<evidence type="ECO:0000256" key="3">
    <source>
        <dbReference type="ARBA" id="ARBA00022527"/>
    </source>
</evidence>
<keyword evidence="3" id="KW-0723">Serine/threonine-protein kinase</keyword>
<dbReference type="Proteomes" id="UP000019149">
    <property type="component" value="Unassembled WGS sequence"/>
</dbReference>
<evidence type="ECO:0000256" key="1">
    <source>
        <dbReference type="ARBA" id="ARBA00001946"/>
    </source>
</evidence>
<dbReference type="Gene3D" id="3.30.200.20">
    <property type="entry name" value="Phosphorylase Kinase, domain 1"/>
    <property type="match status" value="1"/>
</dbReference>
<evidence type="ECO:0000256" key="4">
    <source>
        <dbReference type="ARBA" id="ARBA00022553"/>
    </source>
</evidence>
<organism evidence="10 11">
    <name type="scientific">Echinococcus granulosus</name>
    <name type="common">Hydatid tapeworm</name>
    <dbReference type="NCBI Taxonomy" id="6210"/>
    <lineage>
        <taxon>Eukaryota</taxon>
        <taxon>Metazoa</taxon>
        <taxon>Spiralia</taxon>
        <taxon>Lophotrochozoa</taxon>
        <taxon>Platyhelminthes</taxon>
        <taxon>Cestoda</taxon>
        <taxon>Eucestoda</taxon>
        <taxon>Cyclophyllidea</taxon>
        <taxon>Taeniidae</taxon>
        <taxon>Echinococcus</taxon>
        <taxon>Echinococcus granulosus group</taxon>
    </lineage>
</organism>
<feature type="domain" description="Protein kinase" evidence="9">
    <location>
        <begin position="65"/>
        <end position="381"/>
    </location>
</feature>
<evidence type="ECO:0000256" key="7">
    <source>
        <dbReference type="ARBA" id="ARBA00022777"/>
    </source>
</evidence>
<comment type="caution">
    <text evidence="10">The sequence shown here is derived from an EMBL/GenBank/DDBJ whole genome shotgun (WGS) entry which is preliminary data.</text>
</comment>
<dbReference type="KEGG" id="egl:EGR_10922"/>
<sequence length="440" mass="49686">MCDTLTSLLIFAFVQTNFMCSKTYHPTALYPRCLVVLFTSVGAVGLSEGSICPLLQVCGGICRTATPVNVAGQGSFGTVSSAFDKYLQREVAIKKLDRPFENAEFAKRTYRELAILAQMDHENVICLIDAFTPQTSLETFEDVYLVTPLMDADLGAIVAQQVLTDDQICFLAYQMLRALKYMHGAHIIHRDLKPSNIGVNSDVELRIIDFGLARQKSHLMTGYVVTRWYRAPEVMLNWMHYNDSGRIEVFCSFHMRVICETCFQFASLSPVLSTPQVDVWSVACILVELKTRQPLFRGLNHIDQVKQIMSIVGAPDEELMQKITSSSAREFIEKLNYTSKKDLKDAFPWASPVLLDLLSKMLVLDPDRRLTAAQALAHPYFAEYHNESDEPVGEPLEDDLIDSDNLTMEEWKEATWNLLQNFKPKLTSLRPTDAYSPINA</sequence>
<keyword evidence="7 10" id="KW-0418">Kinase</keyword>
<keyword evidence="11" id="KW-1185">Reference proteome</keyword>
<evidence type="ECO:0000313" key="11">
    <source>
        <dbReference type="Proteomes" id="UP000019149"/>
    </source>
</evidence>
<keyword evidence="6" id="KW-0547">Nucleotide-binding</keyword>
<name>W6TZH3_ECHGR</name>
<dbReference type="InterPro" id="IPR000719">
    <property type="entry name" value="Prot_kinase_dom"/>
</dbReference>
<dbReference type="GeneID" id="36346637"/>
<dbReference type="OrthoDB" id="192887at2759"/>
<dbReference type="CDD" id="cd07851">
    <property type="entry name" value="STKc_p38"/>
    <property type="match status" value="1"/>
</dbReference>
<dbReference type="CTD" id="36346637"/>
<dbReference type="FunFam" id="3.30.200.20:FF:000028">
    <property type="entry name" value="Mitogen-activated protein kinase"/>
    <property type="match status" value="1"/>
</dbReference>
<dbReference type="SMART" id="SM00220">
    <property type="entry name" value="S_TKc"/>
    <property type="match status" value="1"/>
</dbReference>
<dbReference type="GO" id="GO:0005524">
    <property type="term" value="F:ATP binding"/>
    <property type="evidence" value="ECO:0007669"/>
    <property type="project" value="UniProtKB-KW"/>
</dbReference>
<dbReference type="AlphaFoldDB" id="W6TZH3"/>
<dbReference type="InterPro" id="IPR011009">
    <property type="entry name" value="Kinase-like_dom_sf"/>
</dbReference>
<dbReference type="RefSeq" id="XP_024345416.1">
    <property type="nucleotide sequence ID" value="XM_024500171.1"/>
</dbReference>
<dbReference type="GO" id="GO:0004707">
    <property type="term" value="F:MAP kinase activity"/>
    <property type="evidence" value="ECO:0007669"/>
    <property type="project" value="UniProtKB-EC"/>
</dbReference>
<evidence type="ECO:0000256" key="5">
    <source>
        <dbReference type="ARBA" id="ARBA00022679"/>
    </source>
</evidence>
<evidence type="ECO:0000313" key="10">
    <source>
        <dbReference type="EMBL" id="EUB54220.1"/>
    </source>
</evidence>
<dbReference type="PROSITE" id="PS50011">
    <property type="entry name" value="PROTEIN_KINASE_DOM"/>
    <property type="match status" value="1"/>
</dbReference>
<dbReference type="PANTHER" id="PTHR24055">
    <property type="entry name" value="MITOGEN-ACTIVATED PROTEIN KINASE"/>
    <property type="match status" value="1"/>
</dbReference>
<evidence type="ECO:0000256" key="6">
    <source>
        <dbReference type="ARBA" id="ARBA00022741"/>
    </source>
</evidence>
<evidence type="ECO:0000256" key="8">
    <source>
        <dbReference type="ARBA" id="ARBA00022840"/>
    </source>
</evidence>
<accession>W6TZH3</accession>
<dbReference type="FunFam" id="1.10.510.10:FF:000691">
    <property type="entry name" value="Mitogen-activated protein kinase"/>
    <property type="match status" value="1"/>
</dbReference>
<dbReference type="InterPro" id="IPR050117">
    <property type="entry name" value="MAPK"/>
</dbReference>
<keyword evidence="8" id="KW-0067">ATP-binding</keyword>
<comment type="cofactor">
    <cofactor evidence="1">
        <name>Mg(2+)</name>
        <dbReference type="ChEBI" id="CHEBI:18420"/>
    </cofactor>
</comment>
<dbReference type="Pfam" id="PF00069">
    <property type="entry name" value="Pkinase"/>
    <property type="match status" value="2"/>
</dbReference>
<dbReference type="SUPFAM" id="SSF56112">
    <property type="entry name" value="Protein kinase-like (PK-like)"/>
    <property type="match status" value="1"/>
</dbReference>
<evidence type="ECO:0000259" key="9">
    <source>
        <dbReference type="PROSITE" id="PS50011"/>
    </source>
</evidence>
<dbReference type="EC" id="2.7.11.24" evidence="2"/>
<dbReference type="EMBL" id="APAU02000303">
    <property type="protein sequence ID" value="EUB54220.1"/>
    <property type="molecule type" value="Genomic_DNA"/>
</dbReference>
<reference evidence="10 11" key="1">
    <citation type="journal article" date="2013" name="Nat. Genet.">
        <title>The genome of the hydatid tapeworm Echinococcus granulosus.</title>
        <authorList>
            <person name="Zheng H."/>
            <person name="Zhang W."/>
            <person name="Zhang L."/>
            <person name="Zhang Z."/>
            <person name="Li J."/>
            <person name="Lu G."/>
            <person name="Zhu Y."/>
            <person name="Wang Y."/>
            <person name="Huang Y."/>
            <person name="Liu J."/>
            <person name="Kang H."/>
            <person name="Chen J."/>
            <person name="Wang L."/>
            <person name="Chen A."/>
            <person name="Yu S."/>
            <person name="Gao Z."/>
            <person name="Jin L."/>
            <person name="Gu W."/>
            <person name="Wang Z."/>
            <person name="Zhao L."/>
            <person name="Shi B."/>
            <person name="Wen H."/>
            <person name="Lin R."/>
            <person name="Jones M.K."/>
            <person name="Brejova B."/>
            <person name="Vinar T."/>
            <person name="Zhao G."/>
            <person name="McManus D.P."/>
            <person name="Chen Z."/>
            <person name="Zhou Y."/>
            <person name="Wang S."/>
        </authorList>
    </citation>
    <scope>NUCLEOTIDE SEQUENCE [LARGE SCALE GENOMIC DNA]</scope>
</reference>
<gene>
    <name evidence="10" type="ORF">EGR_10922</name>
</gene>